<dbReference type="AlphaFoldDB" id="A0A166W0B1"/>
<sequence length="76" mass="8605">EPKQSPKPQPLGNFPLVFLFTTCTLCALFLLWRKADSIRTVVSHQLQKITRREGGVRLSIDDGPAATEFLEDDFDE</sequence>
<dbReference type="EMBL" id="KV417483">
    <property type="protein sequence ID" value="KZP33246.1"/>
    <property type="molecule type" value="Genomic_DNA"/>
</dbReference>
<feature type="non-terminal residue" evidence="2">
    <location>
        <position position="1"/>
    </location>
</feature>
<dbReference type="OrthoDB" id="3198959at2759"/>
<feature type="transmembrane region" description="Helical" evidence="1">
    <location>
        <begin position="12"/>
        <end position="32"/>
    </location>
</feature>
<dbReference type="Proteomes" id="UP000076532">
    <property type="component" value="Unassembled WGS sequence"/>
</dbReference>
<evidence type="ECO:0000313" key="3">
    <source>
        <dbReference type="Proteomes" id="UP000076532"/>
    </source>
</evidence>
<keyword evidence="3" id="KW-1185">Reference proteome</keyword>
<organism evidence="2 3">
    <name type="scientific">Athelia psychrophila</name>
    <dbReference type="NCBI Taxonomy" id="1759441"/>
    <lineage>
        <taxon>Eukaryota</taxon>
        <taxon>Fungi</taxon>
        <taxon>Dikarya</taxon>
        <taxon>Basidiomycota</taxon>
        <taxon>Agaricomycotina</taxon>
        <taxon>Agaricomycetes</taxon>
        <taxon>Agaricomycetidae</taxon>
        <taxon>Atheliales</taxon>
        <taxon>Atheliaceae</taxon>
        <taxon>Athelia</taxon>
    </lineage>
</organism>
<evidence type="ECO:0000256" key="1">
    <source>
        <dbReference type="SAM" id="Phobius"/>
    </source>
</evidence>
<reference evidence="2 3" key="1">
    <citation type="journal article" date="2016" name="Mol. Biol. Evol.">
        <title>Comparative Genomics of Early-Diverging Mushroom-Forming Fungi Provides Insights into the Origins of Lignocellulose Decay Capabilities.</title>
        <authorList>
            <person name="Nagy L.G."/>
            <person name="Riley R."/>
            <person name="Tritt A."/>
            <person name="Adam C."/>
            <person name="Daum C."/>
            <person name="Floudas D."/>
            <person name="Sun H."/>
            <person name="Yadav J.S."/>
            <person name="Pangilinan J."/>
            <person name="Larsson K.H."/>
            <person name="Matsuura K."/>
            <person name="Barry K."/>
            <person name="Labutti K."/>
            <person name="Kuo R."/>
            <person name="Ohm R.A."/>
            <person name="Bhattacharya S.S."/>
            <person name="Shirouzu T."/>
            <person name="Yoshinaga Y."/>
            <person name="Martin F.M."/>
            <person name="Grigoriev I.V."/>
            <person name="Hibbett D.S."/>
        </authorList>
    </citation>
    <scope>NUCLEOTIDE SEQUENCE [LARGE SCALE GENOMIC DNA]</scope>
    <source>
        <strain evidence="2 3">CBS 109695</strain>
    </source>
</reference>
<keyword evidence="1" id="KW-0472">Membrane</keyword>
<proteinExistence type="predicted"/>
<name>A0A166W0B1_9AGAM</name>
<evidence type="ECO:0000313" key="2">
    <source>
        <dbReference type="EMBL" id="KZP33246.1"/>
    </source>
</evidence>
<accession>A0A166W0B1</accession>
<keyword evidence="1" id="KW-0812">Transmembrane</keyword>
<gene>
    <name evidence="2" type="ORF">FIBSPDRAFT_702529</name>
</gene>
<feature type="non-terminal residue" evidence="2">
    <location>
        <position position="76"/>
    </location>
</feature>
<keyword evidence="1" id="KW-1133">Transmembrane helix</keyword>
<protein>
    <submittedName>
        <fullName evidence="2">Uncharacterized protein</fullName>
    </submittedName>
</protein>